<dbReference type="GO" id="GO:0004719">
    <property type="term" value="F:protein-L-isoaspartate (D-aspartate) O-methyltransferase activity"/>
    <property type="evidence" value="ECO:0007669"/>
    <property type="project" value="InterPro"/>
</dbReference>
<dbReference type="Proteomes" id="UP000464495">
    <property type="component" value="Chromosome"/>
</dbReference>
<evidence type="ECO:0000256" key="1">
    <source>
        <dbReference type="ARBA" id="ARBA00005369"/>
    </source>
</evidence>
<dbReference type="Gene3D" id="3.40.50.150">
    <property type="entry name" value="Vaccinia Virus protein VP39"/>
    <property type="match status" value="1"/>
</dbReference>
<gene>
    <name evidence="4" type="ORF">GO499_10460</name>
</gene>
<dbReference type="GO" id="GO:0005737">
    <property type="term" value="C:cytoplasm"/>
    <property type="evidence" value="ECO:0007669"/>
    <property type="project" value="TreeGrafter"/>
</dbReference>
<organism evidence="4 5">
    <name type="scientific">Algicella marina</name>
    <dbReference type="NCBI Taxonomy" id="2683284"/>
    <lineage>
        <taxon>Bacteria</taxon>
        <taxon>Pseudomonadati</taxon>
        <taxon>Pseudomonadota</taxon>
        <taxon>Alphaproteobacteria</taxon>
        <taxon>Rhodobacterales</taxon>
        <taxon>Paracoccaceae</taxon>
        <taxon>Algicella</taxon>
    </lineage>
</organism>
<evidence type="ECO:0000256" key="3">
    <source>
        <dbReference type="ARBA" id="ARBA00030757"/>
    </source>
</evidence>
<evidence type="ECO:0000313" key="4">
    <source>
        <dbReference type="EMBL" id="QHQ35573.1"/>
    </source>
</evidence>
<reference evidence="4 5" key="1">
    <citation type="submission" date="2019-12" db="EMBL/GenBank/DDBJ databases">
        <title>Complete genome sequence of Algicella marina strain 9Alg 56(T) isolated from the red alga Tichocarpus crinitus.</title>
        <authorList>
            <person name="Kim S.-G."/>
            <person name="Nedashkovskaya O.I."/>
        </authorList>
    </citation>
    <scope>NUCLEOTIDE SEQUENCE [LARGE SCALE GENOMIC DNA]</scope>
    <source>
        <strain evidence="4 5">9Alg 56</strain>
    </source>
</reference>
<dbReference type="RefSeq" id="WP_161862133.1">
    <property type="nucleotide sequence ID" value="NZ_CP046620.1"/>
</dbReference>
<dbReference type="CDD" id="cd02440">
    <property type="entry name" value="AdoMet_MTases"/>
    <property type="match status" value="1"/>
</dbReference>
<dbReference type="PANTHER" id="PTHR11579">
    <property type="entry name" value="PROTEIN-L-ISOASPARTATE O-METHYLTRANSFERASE"/>
    <property type="match status" value="1"/>
</dbReference>
<dbReference type="SUPFAM" id="SSF53335">
    <property type="entry name" value="S-adenosyl-L-methionine-dependent methyltransferases"/>
    <property type="match status" value="1"/>
</dbReference>
<dbReference type="KEGG" id="amaq:GO499_10460"/>
<keyword evidence="4" id="KW-0808">Transferase</keyword>
<dbReference type="Pfam" id="PF01135">
    <property type="entry name" value="PCMT"/>
    <property type="match status" value="1"/>
</dbReference>
<evidence type="ECO:0000256" key="2">
    <source>
        <dbReference type="ARBA" id="ARBA00013346"/>
    </source>
</evidence>
<keyword evidence="4" id="KW-0489">Methyltransferase</keyword>
<dbReference type="GO" id="GO:0032259">
    <property type="term" value="P:methylation"/>
    <property type="evidence" value="ECO:0007669"/>
    <property type="project" value="UniProtKB-KW"/>
</dbReference>
<name>A0A6P1T1P7_9RHOB</name>
<dbReference type="AlphaFoldDB" id="A0A6P1T1P7"/>
<dbReference type="PANTHER" id="PTHR11579:SF18">
    <property type="entry name" value="PROTEIN-L-ISOASPARTATE O-METHYLTRANSFERASE"/>
    <property type="match status" value="1"/>
</dbReference>
<comment type="similarity">
    <text evidence="1">Belongs to the methyltransferase superfamily. L-isoaspartyl/D-aspartyl protein methyltransferase family.</text>
</comment>
<accession>A0A6P1T1P7</accession>
<protein>
    <recommendedName>
        <fullName evidence="2">Protein-L-isoaspartate O-methyltransferase</fullName>
    </recommendedName>
    <alternativeName>
        <fullName evidence="3">Protein L-isoaspartyl methyltransferase</fullName>
    </alternativeName>
</protein>
<dbReference type="EMBL" id="CP046620">
    <property type="protein sequence ID" value="QHQ35573.1"/>
    <property type="molecule type" value="Genomic_DNA"/>
</dbReference>
<evidence type="ECO:0000313" key="5">
    <source>
        <dbReference type="Proteomes" id="UP000464495"/>
    </source>
</evidence>
<sequence>MIDFTSARTAMVDCQIRPSDVTRYPIIAALLDIPRERFVPQAMSSVAYAGEHIGLAPGRVLLDPRVFAKMLDSLAVTPSDLVLDIGSGLGYSTAVIARLAEAVVGVEEDAGMCREAETQLAAIGADNAVITEGPLAAGDPAHGPYDVILVEGGVQEVPAEIVAQLKDGGRIAALFSEGTFGQAKIGRKSGQRVIWKAEFDATAPVLPGFESESRFEF</sequence>
<proteinExistence type="inferred from homology"/>
<dbReference type="InterPro" id="IPR000682">
    <property type="entry name" value="PCMT"/>
</dbReference>
<keyword evidence="5" id="KW-1185">Reference proteome</keyword>
<dbReference type="InterPro" id="IPR029063">
    <property type="entry name" value="SAM-dependent_MTases_sf"/>
</dbReference>